<dbReference type="EMBL" id="CVQH01020639">
    <property type="protein sequence ID" value="CRK28090.1"/>
    <property type="molecule type" value="Genomic_DNA"/>
</dbReference>
<feature type="compositionally biased region" description="Basic residues" evidence="1">
    <location>
        <begin position="1"/>
        <end position="20"/>
    </location>
</feature>
<protein>
    <submittedName>
        <fullName evidence="2">Uncharacterized protein</fullName>
    </submittedName>
</protein>
<accession>A0A0G4M2L4</accession>
<organism evidence="2 3">
    <name type="scientific">Verticillium longisporum</name>
    <name type="common">Verticillium dahliae var. longisporum</name>
    <dbReference type="NCBI Taxonomy" id="100787"/>
    <lineage>
        <taxon>Eukaryota</taxon>
        <taxon>Fungi</taxon>
        <taxon>Dikarya</taxon>
        <taxon>Ascomycota</taxon>
        <taxon>Pezizomycotina</taxon>
        <taxon>Sordariomycetes</taxon>
        <taxon>Hypocreomycetidae</taxon>
        <taxon>Glomerellales</taxon>
        <taxon>Plectosphaerellaceae</taxon>
        <taxon>Verticillium</taxon>
    </lineage>
</organism>
<dbReference type="Proteomes" id="UP000044602">
    <property type="component" value="Unassembled WGS sequence"/>
</dbReference>
<evidence type="ECO:0000313" key="2">
    <source>
        <dbReference type="EMBL" id="CRK28090.1"/>
    </source>
</evidence>
<name>A0A0G4M2L4_VERLO</name>
<feature type="region of interest" description="Disordered" evidence="1">
    <location>
        <begin position="1"/>
        <end position="31"/>
    </location>
</feature>
<keyword evidence="3" id="KW-1185">Reference proteome</keyword>
<sequence>RRRAHHRRRLPGRSQRRRPDRHVGPRQVPRDGRLLGVLRRRAYGAVPDAVRRRQPRGGVAPVGALLRGLGRAQHLLPRCRQRAAPRAAAHRRHERHLEGL</sequence>
<feature type="non-terminal residue" evidence="2">
    <location>
        <position position="1"/>
    </location>
</feature>
<reference evidence="2 3" key="1">
    <citation type="submission" date="2015-05" db="EMBL/GenBank/DDBJ databases">
        <authorList>
            <person name="Wang D.B."/>
            <person name="Wang M."/>
        </authorList>
    </citation>
    <scope>NUCLEOTIDE SEQUENCE [LARGE SCALE GENOMIC DNA]</scope>
    <source>
        <strain evidence="2">VL1</strain>
    </source>
</reference>
<dbReference type="AlphaFoldDB" id="A0A0G4M2L4"/>
<evidence type="ECO:0000313" key="3">
    <source>
        <dbReference type="Proteomes" id="UP000044602"/>
    </source>
</evidence>
<gene>
    <name evidence="2" type="ORF">BN1708_018337</name>
</gene>
<proteinExistence type="predicted"/>
<evidence type="ECO:0000256" key="1">
    <source>
        <dbReference type="SAM" id="MobiDB-lite"/>
    </source>
</evidence>